<reference evidence="2" key="4">
    <citation type="submission" date="2025-09" db="UniProtKB">
        <authorList>
            <consortium name="Ensembl"/>
        </authorList>
    </citation>
    <scope>IDENTIFICATION</scope>
    <source>
        <strain evidence="2">HSOK</strain>
    </source>
</reference>
<reference evidence="2" key="3">
    <citation type="submission" date="2025-08" db="UniProtKB">
        <authorList>
            <consortium name="Ensembl"/>
        </authorList>
    </citation>
    <scope>IDENTIFICATION</scope>
    <source>
        <strain evidence="2">HSOK</strain>
    </source>
</reference>
<dbReference type="Proteomes" id="UP000265200">
    <property type="component" value="Chromosome 21"/>
</dbReference>
<organism evidence="2 3">
    <name type="scientific">Oryzias latipes</name>
    <name type="common">Japanese rice fish</name>
    <name type="synonym">Japanese killifish</name>
    <dbReference type="NCBI Taxonomy" id="8090"/>
    <lineage>
        <taxon>Eukaryota</taxon>
        <taxon>Metazoa</taxon>
        <taxon>Chordata</taxon>
        <taxon>Craniata</taxon>
        <taxon>Vertebrata</taxon>
        <taxon>Euteleostomi</taxon>
        <taxon>Actinopterygii</taxon>
        <taxon>Neopterygii</taxon>
        <taxon>Teleostei</taxon>
        <taxon>Neoteleostei</taxon>
        <taxon>Acanthomorphata</taxon>
        <taxon>Ovalentaria</taxon>
        <taxon>Atherinomorphae</taxon>
        <taxon>Beloniformes</taxon>
        <taxon>Adrianichthyidae</taxon>
        <taxon>Oryziinae</taxon>
        <taxon>Oryzias</taxon>
    </lineage>
</organism>
<dbReference type="InterPro" id="IPR041491">
    <property type="entry name" value="TRPM_SLOG"/>
</dbReference>
<reference evidence="2 3" key="2">
    <citation type="submission" date="2017-04" db="EMBL/GenBank/DDBJ databases">
        <title>CpG methylation of centromeres and impact of large insertions on vertebrate speciation.</title>
        <authorList>
            <person name="Ichikawa K."/>
            <person name="Yoshimura J."/>
            <person name="Morishita S."/>
        </authorList>
    </citation>
    <scope>NUCLEOTIDE SEQUENCE</scope>
    <source>
        <strain evidence="2 3">HSOK</strain>
    </source>
</reference>
<accession>A0A3P9H160</accession>
<dbReference type="PANTHER" id="PTHR13800:SF2">
    <property type="entry name" value="TRANSIENT RECEPTOR POTENTIAL CATION CHANNEL SUBFAMILY M MEMBER 2"/>
    <property type="match status" value="1"/>
</dbReference>
<dbReference type="Ensembl" id="ENSORLT00015012443.1">
    <property type="protein sequence ID" value="ENSORLP00015001561.1"/>
    <property type="gene ID" value="ENSORLG00015002290.1"/>
</dbReference>
<protein>
    <submittedName>
        <fullName evidence="2">Transient receptor potential cation channel, subfamily M, member 2</fullName>
    </submittedName>
</protein>
<dbReference type="PANTHER" id="PTHR13800">
    <property type="entry name" value="TRANSIENT RECEPTOR POTENTIAL CATION CHANNEL, SUBFAMILY M, MEMBER 6"/>
    <property type="match status" value="1"/>
</dbReference>
<dbReference type="AlphaFoldDB" id="A0A3P9H160"/>
<evidence type="ECO:0000313" key="2">
    <source>
        <dbReference type="Ensembl" id="ENSORLP00015001561.1"/>
    </source>
</evidence>
<sequence length="232" mass="26112">MSSFEFLPTNNMFNLENLHNTTCFLCIIMNPCINTCLLSFYTSEEICKCGYSKEAHNVKAIKPEDFVGETWNKHRHVLEVPTNAFGEIQFDGLQQTTAKYARVSSETSPEVLYRLLTEQWHLLPPNLLISVTGGAKNFNLKPHLRNMFHRGLIKVAQTTGAWIITGGTNAGVMKHVGQAVRDYSLSNSMQGQIVAIGVATWGVIHNRDALINEEVRLSLQVKLCRFLVFLAR</sequence>
<dbReference type="Pfam" id="PF18139">
    <property type="entry name" value="LSDAT_euk"/>
    <property type="match status" value="1"/>
</dbReference>
<proteinExistence type="predicted"/>
<evidence type="ECO:0000259" key="1">
    <source>
        <dbReference type="Pfam" id="PF18139"/>
    </source>
</evidence>
<dbReference type="InterPro" id="IPR050927">
    <property type="entry name" value="TRPM"/>
</dbReference>
<evidence type="ECO:0000313" key="3">
    <source>
        <dbReference type="Proteomes" id="UP000265200"/>
    </source>
</evidence>
<name>A0A3P9H160_ORYLA</name>
<reference key="1">
    <citation type="journal article" date="2007" name="Nature">
        <title>The medaka draft genome and insights into vertebrate genome evolution.</title>
        <authorList>
            <person name="Kasahara M."/>
            <person name="Naruse K."/>
            <person name="Sasaki S."/>
            <person name="Nakatani Y."/>
            <person name="Qu W."/>
            <person name="Ahsan B."/>
            <person name="Yamada T."/>
            <person name="Nagayasu Y."/>
            <person name="Doi K."/>
            <person name="Kasai Y."/>
            <person name="Jindo T."/>
            <person name="Kobayashi D."/>
            <person name="Shimada A."/>
            <person name="Toyoda A."/>
            <person name="Kuroki Y."/>
            <person name="Fujiyama A."/>
            <person name="Sasaki T."/>
            <person name="Shimizu A."/>
            <person name="Asakawa S."/>
            <person name="Shimizu N."/>
            <person name="Hashimoto S."/>
            <person name="Yang J."/>
            <person name="Lee Y."/>
            <person name="Matsushima K."/>
            <person name="Sugano S."/>
            <person name="Sakaizumi M."/>
            <person name="Narita T."/>
            <person name="Ohishi K."/>
            <person name="Haga S."/>
            <person name="Ohta F."/>
            <person name="Nomoto H."/>
            <person name="Nogata K."/>
            <person name="Morishita T."/>
            <person name="Endo T."/>
            <person name="Shin-I T."/>
            <person name="Takeda H."/>
            <person name="Morishita S."/>
            <person name="Kohara Y."/>
        </authorList>
    </citation>
    <scope>NUCLEOTIDE SEQUENCE [LARGE SCALE GENOMIC DNA]</scope>
    <source>
        <strain>Hd-rR</strain>
    </source>
</reference>
<feature type="domain" description="TRPM SLOG" evidence="1">
    <location>
        <begin position="98"/>
        <end position="220"/>
    </location>
</feature>
<dbReference type="GO" id="GO:0098655">
    <property type="term" value="P:monoatomic cation transmembrane transport"/>
    <property type="evidence" value="ECO:0007669"/>
    <property type="project" value="UniProtKB-ARBA"/>
</dbReference>